<reference evidence="3" key="1">
    <citation type="journal article" date="2019" name="Int. J. Syst. Evol. Microbiol.">
        <title>The Global Catalogue of Microorganisms (GCM) 10K type strain sequencing project: providing services to taxonomists for standard genome sequencing and annotation.</title>
        <authorList>
            <consortium name="The Broad Institute Genomics Platform"/>
            <consortium name="The Broad Institute Genome Sequencing Center for Infectious Disease"/>
            <person name="Wu L."/>
            <person name="Ma J."/>
        </authorList>
    </citation>
    <scope>NUCLEOTIDE SEQUENCE [LARGE SCALE GENOMIC DNA]</scope>
    <source>
        <strain evidence="3">JCM 18303</strain>
    </source>
</reference>
<keyword evidence="1" id="KW-0812">Transmembrane</keyword>
<evidence type="ECO:0000313" key="3">
    <source>
        <dbReference type="Proteomes" id="UP001428817"/>
    </source>
</evidence>
<keyword evidence="3" id="KW-1185">Reference proteome</keyword>
<evidence type="ECO:0000313" key="2">
    <source>
        <dbReference type="EMBL" id="GAA5152645.1"/>
    </source>
</evidence>
<dbReference type="Proteomes" id="UP001428817">
    <property type="component" value="Unassembled WGS sequence"/>
</dbReference>
<feature type="transmembrane region" description="Helical" evidence="1">
    <location>
        <begin position="15"/>
        <end position="34"/>
    </location>
</feature>
<protein>
    <recommendedName>
        <fullName evidence="4">NusG domain-containing protein</fullName>
    </recommendedName>
</protein>
<keyword evidence="1" id="KW-1133">Transmembrane helix</keyword>
<keyword evidence="1" id="KW-0472">Membrane</keyword>
<sequence>MGAHMNRDWRALPLAPVYALLITSALVLLGGAVLQSPTTRVRFLDVPELPHRPFSVALVNERDNRLLGTGLVDDSREVSFVTPTESAQLCVIPPATPSICQPVRANAEELTFPARRPR</sequence>
<comment type="caution">
    <text evidence="2">The sequence shown here is derived from an EMBL/GenBank/DDBJ whole genome shotgun (WGS) entry which is preliminary data.</text>
</comment>
<evidence type="ECO:0000256" key="1">
    <source>
        <dbReference type="SAM" id="Phobius"/>
    </source>
</evidence>
<evidence type="ECO:0008006" key="4">
    <source>
        <dbReference type="Google" id="ProtNLM"/>
    </source>
</evidence>
<proteinExistence type="predicted"/>
<organism evidence="2 3">
    <name type="scientific">Pseudonocardia eucalypti</name>
    <dbReference type="NCBI Taxonomy" id="648755"/>
    <lineage>
        <taxon>Bacteria</taxon>
        <taxon>Bacillati</taxon>
        <taxon>Actinomycetota</taxon>
        <taxon>Actinomycetes</taxon>
        <taxon>Pseudonocardiales</taxon>
        <taxon>Pseudonocardiaceae</taxon>
        <taxon>Pseudonocardia</taxon>
    </lineage>
</organism>
<name>A0ABP9PY50_9PSEU</name>
<dbReference type="EMBL" id="BAABJP010000007">
    <property type="protein sequence ID" value="GAA5152645.1"/>
    <property type="molecule type" value="Genomic_DNA"/>
</dbReference>
<gene>
    <name evidence="2" type="ORF">GCM10023321_21710</name>
</gene>
<accession>A0ABP9PY50</accession>